<organism evidence="2 3">
    <name type="scientific">Bradyrhizobium niftali</name>
    <dbReference type="NCBI Taxonomy" id="2560055"/>
    <lineage>
        <taxon>Bacteria</taxon>
        <taxon>Pseudomonadati</taxon>
        <taxon>Pseudomonadota</taxon>
        <taxon>Alphaproteobacteria</taxon>
        <taxon>Hyphomicrobiales</taxon>
        <taxon>Nitrobacteraceae</taxon>
        <taxon>Bradyrhizobium</taxon>
    </lineage>
</organism>
<comment type="caution">
    <text evidence="2">The sequence shown here is derived from an EMBL/GenBank/DDBJ whole genome shotgun (WGS) entry which is preliminary data.</text>
</comment>
<keyword evidence="1" id="KW-1133">Transmembrane helix</keyword>
<gene>
    <name evidence="2" type="ORF">E4K65_02870</name>
</gene>
<protein>
    <submittedName>
        <fullName evidence="2">Uncharacterized protein</fullName>
    </submittedName>
</protein>
<keyword evidence="1" id="KW-0812">Transmembrane</keyword>
<proteinExistence type="predicted"/>
<feature type="transmembrane region" description="Helical" evidence="1">
    <location>
        <begin position="83"/>
        <end position="105"/>
    </location>
</feature>
<accession>A0A4Y9M897</accession>
<dbReference type="OrthoDB" id="8854344at2"/>
<dbReference type="AlphaFoldDB" id="A0A4Y9M897"/>
<evidence type="ECO:0000313" key="2">
    <source>
        <dbReference type="EMBL" id="TFV51456.1"/>
    </source>
</evidence>
<sequence>MLLAVSGTLLVGVGIYFLFLRPPLLPEDIRYMSLTPAELQSVGPRLMSWLTYVFRVMGGYVAATGMLALTLATTSFRDHRPVAAVGAGVAGGLSIGLMAAVNFMIQSDFKWVLLGMALVWGTSIATFVRESALASRQSRVRNPDLRQ</sequence>
<keyword evidence="1" id="KW-0472">Membrane</keyword>
<reference evidence="2 3" key="1">
    <citation type="submission" date="2019-03" db="EMBL/GenBank/DDBJ databases">
        <title>Bradyrhizobium diversity isolated from nodules of Chamaecrista fasciculata.</title>
        <authorList>
            <person name="Klepa M.S."/>
            <person name="Urquiaga M.O."/>
            <person name="Hungria M."/>
            <person name="Delamuta J.R."/>
        </authorList>
    </citation>
    <scope>NUCLEOTIDE SEQUENCE [LARGE SCALE GENOMIC DNA]</scope>
    <source>
        <strain evidence="2 3">CNPSo 3448</strain>
    </source>
</reference>
<keyword evidence="3" id="KW-1185">Reference proteome</keyword>
<dbReference type="Proteomes" id="UP000297966">
    <property type="component" value="Unassembled WGS sequence"/>
</dbReference>
<evidence type="ECO:0000313" key="3">
    <source>
        <dbReference type="Proteomes" id="UP000297966"/>
    </source>
</evidence>
<feature type="transmembrane region" description="Helical" evidence="1">
    <location>
        <begin position="111"/>
        <end position="128"/>
    </location>
</feature>
<feature type="transmembrane region" description="Helical" evidence="1">
    <location>
        <begin position="50"/>
        <end position="71"/>
    </location>
</feature>
<dbReference type="EMBL" id="SPQT01000001">
    <property type="protein sequence ID" value="TFV51456.1"/>
    <property type="molecule type" value="Genomic_DNA"/>
</dbReference>
<evidence type="ECO:0000256" key="1">
    <source>
        <dbReference type="SAM" id="Phobius"/>
    </source>
</evidence>
<name>A0A4Y9M897_9BRAD</name>